<keyword evidence="1" id="KW-0472">Membrane</keyword>
<keyword evidence="1" id="KW-0812">Transmembrane</keyword>
<keyword evidence="1" id="KW-1133">Transmembrane helix</keyword>
<evidence type="ECO:0000256" key="1">
    <source>
        <dbReference type="SAM" id="Phobius"/>
    </source>
</evidence>
<feature type="transmembrane region" description="Helical" evidence="1">
    <location>
        <begin position="50"/>
        <end position="69"/>
    </location>
</feature>
<accession>A0A1H7FJN1</accession>
<dbReference type="RefSeq" id="WP_090602207.1">
    <property type="nucleotide sequence ID" value="NZ_FNZR01000001.1"/>
</dbReference>
<gene>
    <name evidence="2" type="ORF">SAMN05421740_101298</name>
</gene>
<evidence type="ECO:0000313" key="3">
    <source>
        <dbReference type="Proteomes" id="UP000198916"/>
    </source>
</evidence>
<proteinExistence type="predicted"/>
<sequence length="73" mass="8237">MAKNRKKREWDNDATERLARGIAKSVNSVQAKLSDRLNRAFAKLDRRAQVTAFAVAIIAMAAYSIYLILDNLL</sequence>
<dbReference type="AlphaFoldDB" id="A0A1H7FJN1"/>
<dbReference type="Proteomes" id="UP000198916">
    <property type="component" value="Unassembled WGS sequence"/>
</dbReference>
<dbReference type="STRING" id="332977.SAMN05421740_101298"/>
<name>A0A1H7FJN1_9SPHI</name>
<protein>
    <submittedName>
        <fullName evidence="2">Uncharacterized protein</fullName>
    </submittedName>
</protein>
<reference evidence="3" key="1">
    <citation type="submission" date="2016-10" db="EMBL/GenBank/DDBJ databases">
        <authorList>
            <person name="Varghese N."/>
            <person name="Submissions S."/>
        </authorList>
    </citation>
    <scope>NUCLEOTIDE SEQUENCE [LARGE SCALE GENOMIC DNA]</scope>
    <source>
        <strain evidence="3">Jip14</strain>
    </source>
</reference>
<organism evidence="2 3">
    <name type="scientific">Parapedobacter koreensis</name>
    <dbReference type="NCBI Taxonomy" id="332977"/>
    <lineage>
        <taxon>Bacteria</taxon>
        <taxon>Pseudomonadati</taxon>
        <taxon>Bacteroidota</taxon>
        <taxon>Sphingobacteriia</taxon>
        <taxon>Sphingobacteriales</taxon>
        <taxon>Sphingobacteriaceae</taxon>
        <taxon>Parapedobacter</taxon>
    </lineage>
</organism>
<keyword evidence="3" id="KW-1185">Reference proteome</keyword>
<dbReference type="EMBL" id="FNZR01000001">
    <property type="protein sequence ID" value="SEK23515.1"/>
    <property type="molecule type" value="Genomic_DNA"/>
</dbReference>
<evidence type="ECO:0000313" key="2">
    <source>
        <dbReference type="EMBL" id="SEK23515.1"/>
    </source>
</evidence>